<feature type="region of interest" description="Disordered" evidence="1">
    <location>
        <begin position="249"/>
        <end position="273"/>
    </location>
</feature>
<evidence type="ECO:0000313" key="2">
    <source>
        <dbReference type="EMBL" id="KAH0566097.1"/>
    </source>
</evidence>
<evidence type="ECO:0000313" key="3">
    <source>
        <dbReference type="Proteomes" id="UP000750711"/>
    </source>
</evidence>
<sequence>MPRRAAASSGNATTPRRISGKTPGRANAKTPRLAKQPRRAREKAPRREPTPPSKSPTPSSSSSSSASPSPPPARQPRQPVHENAASLEDRADARPAVAPPVAPAPGPGPLRHCCLRCSKRYALDPGLRCTRPAPEQRCTYCSNLKQVCEKVPRRRYGDLRRVQVLARTVCDLRARLASDPSVRRRLSKAKKSLVRAQRFYKTRVEDSARLDKEHVKPRVGLPRLFNVLEDIAAGIKENNRLLRYVAGLPQAPKRSPTPSNSGDEADGADDVNDEGSSIGLLCSSSSRYLVREHGC</sequence>
<accession>A0A9P8LIR6</accession>
<evidence type="ECO:0000256" key="1">
    <source>
        <dbReference type="SAM" id="MobiDB-lite"/>
    </source>
</evidence>
<gene>
    <name evidence="2" type="ORF">GP486_000512</name>
</gene>
<keyword evidence="3" id="KW-1185">Reference proteome</keyword>
<feature type="region of interest" description="Disordered" evidence="1">
    <location>
        <begin position="1"/>
        <end position="90"/>
    </location>
</feature>
<dbReference type="Proteomes" id="UP000750711">
    <property type="component" value="Unassembled WGS sequence"/>
</dbReference>
<dbReference type="EMBL" id="JAGHQM010000035">
    <property type="protein sequence ID" value="KAH0566097.1"/>
    <property type="molecule type" value="Genomic_DNA"/>
</dbReference>
<proteinExistence type="predicted"/>
<protein>
    <submittedName>
        <fullName evidence="2">Uncharacterized protein</fullName>
    </submittedName>
</protein>
<feature type="compositionally biased region" description="Low complexity" evidence="1">
    <location>
        <begin position="56"/>
        <end position="67"/>
    </location>
</feature>
<name>A0A9P8LIR6_9PEZI</name>
<comment type="caution">
    <text evidence="2">The sequence shown here is derived from an EMBL/GenBank/DDBJ whole genome shotgun (WGS) entry which is preliminary data.</text>
</comment>
<reference evidence="2" key="1">
    <citation type="submission" date="2021-03" db="EMBL/GenBank/DDBJ databases">
        <title>Comparative genomics and phylogenomic investigation of the class Geoglossomycetes provide insights into ecological specialization and systematics.</title>
        <authorList>
            <person name="Melie T."/>
            <person name="Pirro S."/>
            <person name="Miller A.N."/>
            <person name="Quandt A."/>
        </authorList>
    </citation>
    <scope>NUCLEOTIDE SEQUENCE</scope>
    <source>
        <strain evidence="2">CAQ_001_2017</strain>
    </source>
</reference>
<organism evidence="2 3">
    <name type="scientific">Trichoglossum hirsutum</name>
    <dbReference type="NCBI Taxonomy" id="265104"/>
    <lineage>
        <taxon>Eukaryota</taxon>
        <taxon>Fungi</taxon>
        <taxon>Dikarya</taxon>
        <taxon>Ascomycota</taxon>
        <taxon>Pezizomycotina</taxon>
        <taxon>Geoglossomycetes</taxon>
        <taxon>Geoglossales</taxon>
        <taxon>Geoglossaceae</taxon>
        <taxon>Trichoglossum</taxon>
    </lineage>
</organism>
<dbReference type="AlphaFoldDB" id="A0A9P8LIR6"/>
<feature type="compositionally biased region" description="Acidic residues" evidence="1">
    <location>
        <begin position="263"/>
        <end position="273"/>
    </location>
</feature>